<dbReference type="PANTHER" id="PTHR38481:SF1">
    <property type="entry name" value="HYALURONATE LYASE"/>
    <property type="match status" value="1"/>
</dbReference>
<proteinExistence type="inferred from homology"/>
<dbReference type="InterPro" id="IPR003159">
    <property type="entry name" value="Lyase_8_central_dom"/>
</dbReference>
<dbReference type="Gene3D" id="2.60.220.10">
    <property type="entry name" value="Polysaccharide lyase family 8-like, C-terminal"/>
    <property type="match status" value="1"/>
</dbReference>
<protein>
    <submittedName>
        <fullName evidence="8">Polysaccharide lyase 8 family protein</fullName>
    </submittedName>
</protein>
<dbReference type="SUPFAM" id="SSF74650">
    <property type="entry name" value="Galactose mutarotase-like"/>
    <property type="match status" value="1"/>
</dbReference>
<feature type="active site" evidence="4">
    <location>
        <position position="279"/>
    </location>
</feature>
<dbReference type="SUPFAM" id="SSF49863">
    <property type="entry name" value="Hyaluronate lyase-like, C-terminal domain"/>
    <property type="match status" value="1"/>
</dbReference>
<dbReference type="Gene3D" id="2.70.98.10">
    <property type="match status" value="1"/>
</dbReference>
<evidence type="ECO:0000256" key="3">
    <source>
        <dbReference type="ARBA" id="ARBA00023239"/>
    </source>
</evidence>
<feature type="domain" description="Polysaccharide lyase family 8 C-terminal" evidence="6">
    <location>
        <begin position="695"/>
        <end position="758"/>
    </location>
</feature>
<comment type="caution">
    <text evidence="8">The sequence shown here is derived from an EMBL/GenBank/DDBJ whole genome shotgun (WGS) entry which is preliminary data.</text>
</comment>
<dbReference type="InterPro" id="IPR011013">
    <property type="entry name" value="Gal_mutarotase_sf_dom"/>
</dbReference>
<dbReference type="InterPro" id="IPR012970">
    <property type="entry name" value="Lyase_8_alpha_N"/>
</dbReference>
<dbReference type="GO" id="GO:0030246">
    <property type="term" value="F:carbohydrate binding"/>
    <property type="evidence" value="ECO:0007669"/>
    <property type="project" value="InterPro"/>
</dbReference>
<accession>A0A6M1R191</accession>
<feature type="domain" description="Polysaccharide lyase 8 N-terminal alpha-helical" evidence="7">
    <location>
        <begin position="49"/>
        <end position="370"/>
    </location>
</feature>
<dbReference type="Pfam" id="PF02278">
    <property type="entry name" value="Lyase_8"/>
    <property type="match status" value="1"/>
</dbReference>
<feature type="domain" description="Polysaccharide lyase family 8 central" evidence="5">
    <location>
        <begin position="421"/>
        <end position="681"/>
    </location>
</feature>
<reference evidence="8 9" key="1">
    <citation type="submission" date="2020-02" db="EMBL/GenBank/DDBJ databases">
        <title>Whole-genome analyses of novel actinobacteria.</title>
        <authorList>
            <person name="Sahin N."/>
        </authorList>
    </citation>
    <scope>NUCLEOTIDE SEQUENCE [LARGE SCALE GENOMIC DNA]</scope>
    <source>
        <strain evidence="8 9">KC13</strain>
    </source>
</reference>
<dbReference type="Pfam" id="PF02884">
    <property type="entry name" value="Lyase_8_C"/>
    <property type="match status" value="1"/>
</dbReference>
<keyword evidence="3 8" id="KW-0456">Lyase</keyword>
<evidence type="ECO:0000256" key="1">
    <source>
        <dbReference type="ARBA" id="ARBA00006699"/>
    </source>
</evidence>
<dbReference type="Gene3D" id="1.50.10.100">
    <property type="entry name" value="Chondroitin AC/alginate lyase"/>
    <property type="match status" value="1"/>
</dbReference>
<comment type="similarity">
    <text evidence="1">Belongs to the polysaccharide lyase 8 family.</text>
</comment>
<evidence type="ECO:0000256" key="2">
    <source>
        <dbReference type="ARBA" id="ARBA00022729"/>
    </source>
</evidence>
<dbReference type="InterPro" id="IPR014718">
    <property type="entry name" value="GH-type_carb-bd"/>
</dbReference>
<dbReference type="Pfam" id="PF08124">
    <property type="entry name" value="Lyase_8_N"/>
    <property type="match status" value="1"/>
</dbReference>
<dbReference type="GO" id="GO:0016837">
    <property type="term" value="F:carbon-oxygen lyase activity, acting on polysaccharides"/>
    <property type="evidence" value="ECO:0007669"/>
    <property type="project" value="UniProtKB-ARBA"/>
</dbReference>
<dbReference type="AlphaFoldDB" id="A0A6M1R191"/>
<dbReference type="InterPro" id="IPR038970">
    <property type="entry name" value="Lyase_8"/>
</dbReference>
<evidence type="ECO:0000259" key="5">
    <source>
        <dbReference type="Pfam" id="PF02278"/>
    </source>
</evidence>
<dbReference type="PANTHER" id="PTHR38481">
    <property type="entry name" value="HYALURONATE LYASE"/>
    <property type="match status" value="1"/>
</dbReference>
<keyword evidence="9" id="KW-1185">Reference proteome</keyword>
<sequence>MSQQSPGVARRTLLGAGISTAALIGLARFAPESAALEGGDQFDALRVKWVEQLTGGDFDPTVPQIAARLAAMSTAASASFAAMHQEPGRTTLWDDLPITGGTVTRNVECVGNSFVRLYDLALAWATKGSALHDRPEVAAALVGATRFLADTGYNPGSTWGGNWWWWEIGNPKRLGDLMALLHDVMPAEDRDSYVATLRHFVPDPAKRKSLNNSTFRETGGNRTDKSLACAIRGILAKNGDEIALARDTLSDKELDGRYSLFQYATSGNGFYRDGSYIDHSYLPYVGTYGNVAISGIAALLALLGGSTWEVTDPNRTMILDAPEKSFAPFIWNGLMMETVRGRAVSRQRERDTHDGFSTISSVILLATGMASYAPRYHELAKGWLERTPGDYLASATIPQISRALAVIDGPVAPAPEPVGFSYFPEQERGVHRRPGWAFTVSTTSHRIGRYEWGNRENNLGWYQGDGMTYVYVDDDRDHFTDEFWPTVDPYRLPGTTVDRTPRANGEADGTGIPRGFKAWAGGLSLLDRFGVLGMDHLDHDKNLSAKKSWFALGESVVALGAGITGTSGHAVETTVENRNLGDRPSARITVDGNTLVPAAGDTTVTEATWAHVEGVGGYLFDGARVQVSRTPRTGTWRAINSGADTGGDTVERQRTFATLVLGHGVNPTDASYAYTLLPGASAERTRDLVAEPETTVLANAAAVQAIKADAKPGVVVLANFFGEATTSAVTASAPCSVGFLATSDTVEVAVSDPSRTTGMVEIVLPEITVRSVAAKDDRIEVTRLRGVRLSVNLLGTRGAAQRVTLRR</sequence>
<dbReference type="GO" id="GO:0005975">
    <property type="term" value="P:carbohydrate metabolic process"/>
    <property type="evidence" value="ECO:0007669"/>
    <property type="project" value="InterPro"/>
</dbReference>
<evidence type="ECO:0000256" key="4">
    <source>
        <dbReference type="PIRSR" id="PIRSR638970-1"/>
    </source>
</evidence>
<dbReference type="InterPro" id="IPR008929">
    <property type="entry name" value="Chondroitin_lyas"/>
</dbReference>
<feature type="active site" evidence="4">
    <location>
        <position position="342"/>
    </location>
</feature>
<evidence type="ECO:0000259" key="6">
    <source>
        <dbReference type="Pfam" id="PF02884"/>
    </source>
</evidence>
<dbReference type="PROSITE" id="PS51318">
    <property type="entry name" value="TAT"/>
    <property type="match status" value="1"/>
</dbReference>
<dbReference type="RefSeq" id="WP_165111491.1">
    <property type="nucleotide sequence ID" value="NZ_JAALAA010000010.1"/>
</dbReference>
<evidence type="ECO:0000313" key="9">
    <source>
        <dbReference type="Proteomes" id="UP000483261"/>
    </source>
</evidence>
<organism evidence="8 9">
    <name type="scientific">Nocardioides turkmenicus</name>
    <dbReference type="NCBI Taxonomy" id="2711220"/>
    <lineage>
        <taxon>Bacteria</taxon>
        <taxon>Bacillati</taxon>
        <taxon>Actinomycetota</taxon>
        <taxon>Actinomycetes</taxon>
        <taxon>Propionibacteriales</taxon>
        <taxon>Nocardioidaceae</taxon>
        <taxon>Nocardioides</taxon>
    </lineage>
</organism>
<dbReference type="InterPro" id="IPR011071">
    <property type="entry name" value="Lyase_8-like_C"/>
</dbReference>
<evidence type="ECO:0000313" key="8">
    <source>
        <dbReference type="EMBL" id="NGN93760.1"/>
    </source>
</evidence>
<dbReference type="EMBL" id="JAALAA010000010">
    <property type="protein sequence ID" value="NGN93760.1"/>
    <property type="molecule type" value="Genomic_DNA"/>
</dbReference>
<name>A0A6M1R191_9ACTN</name>
<dbReference type="GO" id="GO:0005576">
    <property type="term" value="C:extracellular region"/>
    <property type="evidence" value="ECO:0007669"/>
    <property type="project" value="InterPro"/>
</dbReference>
<dbReference type="SUPFAM" id="SSF48230">
    <property type="entry name" value="Chondroitin AC/alginate lyase"/>
    <property type="match status" value="1"/>
</dbReference>
<dbReference type="CDD" id="cd01083">
    <property type="entry name" value="GAG_Lyase"/>
    <property type="match status" value="1"/>
</dbReference>
<dbReference type="Proteomes" id="UP000483261">
    <property type="component" value="Unassembled WGS sequence"/>
</dbReference>
<dbReference type="InterPro" id="IPR006311">
    <property type="entry name" value="TAT_signal"/>
</dbReference>
<feature type="active site" evidence="4">
    <location>
        <position position="288"/>
    </location>
</feature>
<keyword evidence="2" id="KW-0732">Signal</keyword>
<gene>
    <name evidence="8" type="ORF">G5C66_13525</name>
</gene>
<dbReference type="InterPro" id="IPR004103">
    <property type="entry name" value="Lyase_8_C"/>
</dbReference>
<evidence type="ECO:0000259" key="7">
    <source>
        <dbReference type="Pfam" id="PF08124"/>
    </source>
</evidence>